<dbReference type="EMBL" id="FR799584">
    <property type="protein sequence ID" value="CBZ29617.1"/>
    <property type="molecule type" value="Genomic_DNA"/>
</dbReference>
<feature type="region of interest" description="Disordered" evidence="3">
    <location>
        <begin position="695"/>
        <end position="715"/>
    </location>
</feature>
<dbReference type="GeneID" id="13453662"/>
<feature type="coiled-coil region" evidence="2">
    <location>
        <begin position="994"/>
        <end position="1115"/>
    </location>
</feature>
<dbReference type="VEuPathDB" id="TriTrypDB:LmxM.31.2220"/>
<protein>
    <submittedName>
        <fullName evidence="4">Uncharacterized protein</fullName>
    </submittedName>
</protein>
<accession>E9B303</accession>
<dbReference type="OMA" id="DECASMQ"/>
<sequence>MSLSSLASSSAENAQKLKEAQLKIGMALKNAQYALTTHAHRSLTTALHENVNALTALSTYLSLSGSPVKAAAIAGQMAKILKSASTYVAAKERGGGGWQRGEGSHHSSSLNTSPSSSVVLNDLGFMPDSPRESAGLVADLQRAVEELKQQRDMMADEKRALEAALKESRQHPVVVTTPCAVVEAHSSEVADKDADAAIRELRAEVDSLKHEVRKGHMRAAALQDQLHEAEEQVEDQQTQVQALRLQLRQSQEEKLSQDAAFSKKEEEIKALQAALLQNSHNTSSPSPAVAASNDASGAAQPLRGYVDKDDFDALKLQNQLLQQALREQEIQLRPTDSHAVLTQQTLEEIEADHQQQLQAMKLTIQNQYNRETELLGQQRTMEDSIDELKRQLQLSSNRQWVQQEREKHLNEMDAAKKHIEQLQHTIQKQEHKIEEQRTQLENNAENERKHTDTIVQLELHHEEQVAELTKQLRDLHDELNATHLRLQDLGTELEAQHTRTAATIAAAQQQCSHQQQEISNLTLTMTAEREQHESRVAELQQQLEMERDRAAASQSTVEERESAMQQRLAELRTSMTAEREQHESRVAELQQQLEMERDRAAASQSTVEERESAMQQRLAELRTSMTAEREQHESRVAELQQQLEMERDRAAASQSTVEERESAMQQRLAELRTSMAAEREQHESRVAELQQQLEMERDRAAASQSTVEERESAMQQRLAELRTSMTAEREQHESRVAELQQQLEMERDRAAASQSTVEERESAMQQRLAELRTSMTAEREQHESRVAELQQQLEMERDRAAASQSTVEERESAMQQRLAELRTSMTAEREQHESRVAELQQQLEMERDRAAASQSTVEEHESAMQQRLAELRTSMTAEREQHQSRVAELQRRVSELEATLKAENDAHVVAVGDLRALLDAEHKRADMAQVDAGKNMKKAVQDSKVFAEAHAAEVRKLNDEHTAELERVQKGHALDLDRVCCEAATKCAVASQPVDWLKEENEVLKVQVKEWEERHKEEAKEKMAALAKVRQTEQILSSCKGELQRLKDECASMQKSMGKSLEERDAALKRLKDGSQLAEEAQANLVRLEALRKELDEVQKRLDTADKDKALLASRYKRASTEKDECADAARKLLTQYKEIAATHEKLVAQLAAAEALAAAKSREVEELTRAAAIDADLTSTGLQDDAVRAGAHKVLTNTVREKQERIEELVAEVDGMASENRRLKSELDKAQFRQVATYRLPLAAEPTSMQSVFARDMLSSLAEMRVILSAMHAQLLPILEQRRAQERSRAAAAASPSASTSAAEALEELHTAMESAHAVAQATLEHFDAKARQLFVSADLQSVVYGKLLATLQQPQGKHATSALTPALVDVSLVRVCAALFGETCSGPVPGWEENERHGGARKMPSHANQRYRSDNACSAARGCAVAAENDGRVTASTAADRKSLSMWSHCRAFSSAPTAFTSPAGAGNRDTSAHTLSPARRRTDDCEFGMLSDARYRRQPPRAGPHRRSSFGNFAVAQASISLAEERAGLRTAPTPPWK</sequence>
<dbReference type="KEGG" id="lmi:LMXM_31_2220"/>
<keyword evidence="1 2" id="KW-0175">Coiled coil</keyword>
<dbReference type="PhylomeDB" id="E9B303"/>
<gene>
    <name evidence="4" type="ORF">LMXM_31_2220</name>
</gene>
<feature type="region of interest" description="Disordered" evidence="3">
    <location>
        <begin position="542"/>
        <end position="616"/>
    </location>
</feature>
<feature type="region of interest" description="Disordered" evidence="3">
    <location>
        <begin position="93"/>
        <end position="115"/>
    </location>
</feature>
<dbReference type="Proteomes" id="UP000007259">
    <property type="component" value="Chromosome 31"/>
</dbReference>
<evidence type="ECO:0000313" key="4">
    <source>
        <dbReference type="EMBL" id="CBZ29617.1"/>
    </source>
</evidence>
<evidence type="ECO:0000313" key="5">
    <source>
        <dbReference type="Proteomes" id="UP000007259"/>
    </source>
</evidence>
<organism evidence="4 5">
    <name type="scientific">Leishmania mexicana (strain MHOM/GT/2001/U1103)</name>
    <dbReference type="NCBI Taxonomy" id="929439"/>
    <lineage>
        <taxon>Eukaryota</taxon>
        <taxon>Discoba</taxon>
        <taxon>Euglenozoa</taxon>
        <taxon>Kinetoplastea</taxon>
        <taxon>Metakinetoplastina</taxon>
        <taxon>Trypanosomatida</taxon>
        <taxon>Trypanosomatidae</taxon>
        <taxon>Leishmaniinae</taxon>
        <taxon>Leishmania</taxon>
    </lineage>
</organism>
<dbReference type="RefSeq" id="XP_003878071.1">
    <property type="nucleotide sequence ID" value="XM_003878022.1"/>
</dbReference>
<feature type="coiled-coil region" evidence="2">
    <location>
        <begin position="191"/>
        <end position="253"/>
    </location>
</feature>
<feature type="compositionally biased region" description="Basic and acidic residues" evidence="3">
    <location>
        <begin position="577"/>
        <end position="586"/>
    </location>
</feature>
<reference evidence="4 5" key="1">
    <citation type="journal article" date="2011" name="Genome Res.">
        <title>Chromosome and gene copy number variation allow major structural change between species and strains of Leishmania.</title>
        <authorList>
            <person name="Rogers M.B."/>
            <person name="Hilley J.D."/>
            <person name="Dickens N.J."/>
            <person name="Wilkes J."/>
            <person name="Bates P.A."/>
            <person name="Depledge D.P."/>
            <person name="Harris D."/>
            <person name="Her Y."/>
            <person name="Herzyk P."/>
            <person name="Imamura H."/>
            <person name="Otto T.D."/>
            <person name="Sanders M."/>
            <person name="Seeger K."/>
            <person name="Dujardin J.C."/>
            <person name="Berriman M."/>
            <person name="Smith D.F."/>
            <person name="Hertz-Fowler C."/>
            <person name="Mottram J.C."/>
        </authorList>
    </citation>
    <scope>NUCLEOTIDE SEQUENCE [LARGE SCALE GENOMIC DNA]</scope>
    <source>
        <strain evidence="4 5">MHOM/GT/2001/U1103</strain>
    </source>
</reference>
<feature type="region of interest" description="Disordered" evidence="3">
    <location>
        <begin position="643"/>
        <end position="665"/>
    </location>
</feature>
<dbReference type="PANTHER" id="PTHR18870">
    <property type="entry name" value="PROTEIN TAG-278-RELATED"/>
    <property type="match status" value="1"/>
</dbReference>
<name>E9B303_LEIMU</name>
<evidence type="ECO:0000256" key="1">
    <source>
        <dbReference type="ARBA" id="ARBA00023054"/>
    </source>
</evidence>
<feature type="compositionally biased region" description="Low complexity" evidence="3">
    <location>
        <begin position="106"/>
        <end position="115"/>
    </location>
</feature>
<feature type="region of interest" description="Disordered" evidence="3">
    <location>
        <begin position="745"/>
        <end position="766"/>
    </location>
</feature>
<feature type="region of interest" description="Disordered" evidence="3">
    <location>
        <begin position="793"/>
        <end position="815"/>
    </location>
</feature>
<evidence type="ECO:0000256" key="3">
    <source>
        <dbReference type="SAM" id="MobiDB-lite"/>
    </source>
</evidence>
<evidence type="ECO:0000256" key="2">
    <source>
        <dbReference type="SAM" id="Coils"/>
    </source>
</evidence>
<dbReference type="PANTHER" id="PTHR18870:SF9">
    <property type="entry name" value="PROTEIN TAG-278-RELATED"/>
    <property type="match status" value="1"/>
</dbReference>
<feature type="coiled-coil region" evidence="2">
    <location>
        <begin position="137"/>
        <end position="167"/>
    </location>
</feature>
<dbReference type="OrthoDB" id="2289094at2759"/>
<proteinExistence type="predicted"/>
<keyword evidence="5" id="KW-1185">Reference proteome</keyword>
<feature type="coiled-coil region" evidence="2">
    <location>
        <begin position="1144"/>
        <end position="1227"/>
    </location>
</feature>